<dbReference type="PANTHER" id="PTHR24027">
    <property type="entry name" value="CADHERIN-23"/>
    <property type="match status" value="1"/>
</dbReference>
<dbReference type="SMART" id="SM00112">
    <property type="entry name" value="CA"/>
    <property type="match status" value="7"/>
</dbReference>
<evidence type="ECO:0000256" key="6">
    <source>
        <dbReference type="SAM" id="Phobius"/>
    </source>
</evidence>
<dbReference type="SUPFAM" id="SSF81296">
    <property type="entry name" value="E set domains"/>
    <property type="match status" value="1"/>
</dbReference>
<feature type="domain" description="Cadherin" evidence="7">
    <location>
        <begin position="254"/>
        <end position="372"/>
    </location>
</feature>
<dbReference type="InterPro" id="IPR014756">
    <property type="entry name" value="Ig_E-set"/>
</dbReference>
<keyword evidence="5" id="KW-0175">Coiled coil</keyword>
<dbReference type="Gene3D" id="2.60.40.60">
    <property type="entry name" value="Cadherins"/>
    <property type="match status" value="5"/>
</dbReference>
<feature type="domain" description="Cadherin" evidence="7">
    <location>
        <begin position="494"/>
        <end position="605"/>
    </location>
</feature>
<accession>A0ABQ6NCD7</accession>
<dbReference type="SUPFAM" id="SSF49313">
    <property type="entry name" value="Cadherin-like"/>
    <property type="match status" value="5"/>
</dbReference>
<feature type="coiled-coil region" evidence="5">
    <location>
        <begin position="3617"/>
        <end position="3644"/>
    </location>
</feature>
<dbReference type="InterPro" id="IPR013783">
    <property type="entry name" value="Ig-like_fold"/>
</dbReference>
<name>A0ABQ6NCD7_9STRA</name>
<keyword evidence="2" id="KW-0677">Repeat</keyword>
<gene>
    <name evidence="8" type="ORF">TeGR_g9240</name>
</gene>
<proteinExistence type="predicted"/>
<feature type="domain" description="Cadherin" evidence="7">
    <location>
        <begin position="374"/>
        <end position="476"/>
    </location>
</feature>
<feature type="non-terminal residue" evidence="8">
    <location>
        <position position="1"/>
    </location>
</feature>
<feature type="domain" description="Cadherin" evidence="7">
    <location>
        <begin position="753"/>
        <end position="856"/>
    </location>
</feature>
<feature type="domain" description="Cadherin" evidence="7">
    <location>
        <begin position="652"/>
        <end position="743"/>
    </location>
</feature>
<feature type="transmembrane region" description="Helical" evidence="6">
    <location>
        <begin position="3132"/>
        <end position="3150"/>
    </location>
</feature>
<dbReference type="EMBL" id="BRYB01006675">
    <property type="protein sequence ID" value="GMI54814.1"/>
    <property type="molecule type" value="Genomic_DNA"/>
</dbReference>
<keyword evidence="6" id="KW-1133">Transmembrane helix</keyword>
<dbReference type="CDD" id="cd11304">
    <property type="entry name" value="Cadherin_repeat"/>
    <property type="match status" value="5"/>
</dbReference>
<feature type="transmembrane region" description="Helical" evidence="6">
    <location>
        <begin position="3192"/>
        <end position="3214"/>
    </location>
</feature>
<evidence type="ECO:0000256" key="3">
    <source>
        <dbReference type="ARBA" id="ARBA00022837"/>
    </source>
</evidence>
<dbReference type="InterPro" id="IPR002909">
    <property type="entry name" value="IPT_dom"/>
</dbReference>
<dbReference type="Proteomes" id="UP001165060">
    <property type="component" value="Unassembled WGS sequence"/>
</dbReference>
<keyword evidence="6" id="KW-0812">Transmembrane</keyword>
<keyword evidence="9" id="KW-1185">Reference proteome</keyword>
<dbReference type="PANTHER" id="PTHR24027:SF438">
    <property type="entry name" value="CADHERIN 23"/>
    <property type="match status" value="1"/>
</dbReference>
<feature type="domain" description="Cadherin" evidence="7">
    <location>
        <begin position="1244"/>
        <end position="1353"/>
    </location>
</feature>
<dbReference type="PROSITE" id="PS50268">
    <property type="entry name" value="CADHERIN_2"/>
    <property type="match status" value="8"/>
</dbReference>
<evidence type="ECO:0000256" key="5">
    <source>
        <dbReference type="SAM" id="Coils"/>
    </source>
</evidence>
<feature type="transmembrane region" description="Helical" evidence="6">
    <location>
        <begin position="3393"/>
        <end position="3411"/>
    </location>
</feature>
<evidence type="ECO:0000256" key="4">
    <source>
        <dbReference type="ARBA" id="ARBA00023136"/>
    </source>
</evidence>
<feature type="transmembrane region" description="Helical" evidence="6">
    <location>
        <begin position="3515"/>
        <end position="3541"/>
    </location>
</feature>
<keyword evidence="3" id="KW-0106">Calcium</keyword>
<feature type="transmembrane region" description="Helical" evidence="6">
    <location>
        <begin position="3482"/>
        <end position="3503"/>
    </location>
</feature>
<comment type="subcellular location">
    <subcellularLocation>
        <location evidence="1">Membrane</location>
    </subcellularLocation>
</comment>
<evidence type="ECO:0000256" key="1">
    <source>
        <dbReference type="ARBA" id="ARBA00004370"/>
    </source>
</evidence>
<evidence type="ECO:0000256" key="2">
    <source>
        <dbReference type="ARBA" id="ARBA00022737"/>
    </source>
</evidence>
<reference evidence="8 9" key="1">
    <citation type="journal article" date="2023" name="Commun. Biol.">
        <title>Genome analysis of Parmales, the sister group of diatoms, reveals the evolutionary specialization of diatoms from phago-mixotrophs to photoautotrophs.</title>
        <authorList>
            <person name="Ban H."/>
            <person name="Sato S."/>
            <person name="Yoshikawa S."/>
            <person name="Yamada K."/>
            <person name="Nakamura Y."/>
            <person name="Ichinomiya M."/>
            <person name="Sato N."/>
            <person name="Blanc-Mathieu R."/>
            <person name="Endo H."/>
            <person name="Kuwata A."/>
            <person name="Ogata H."/>
        </authorList>
    </citation>
    <scope>NUCLEOTIDE SEQUENCE [LARGE SCALE GENOMIC DNA]</scope>
</reference>
<dbReference type="Pfam" id="PF01833">
    <property type="entry name" value="TIG"/>
    <property type="match status" value="1"/>
</dbReference>
<sequence>YYSAFSTSSSCSKCSAGYFCSAGSTTAEQHKCGTATGYSEYPQNVFCVEGAVMPTDSTNGVVSLGYYSTPAYLDNDVRTGQLACPDSYYCFKGEKLPFLQWETSCTTSDTSPVIVAVTEAVNSDDSTSVSTFEATKNELITTSELTLDATSYTAVSVQDKSADNLCALDVNDFTFDGGVLKINGLLDYESCKEGVTVGVQATGTFTGCETGSTFTDTCSSQNSETCFIDLKVTNLNEPPYWIDPQYLDPGEPCYMSALIFDVLEKTSEFTEFGENLESCVSDPDESETITFAVKMSGVLDSGETLPYENGASLFDVRDCGGKLFVREGATLRYTMGELNRYSVIIVASDLAGLTDETVVNIQMINVNDAPYFDPDISTSFTVNENAEKGTAISPTVTFAIDLDEDFLYYTLENQDADDALLLTSSGAIITNKIFDFEVKAAYYFKLTVTDNDPTTIPAVSPLYKLEVQNVNDSPYFANGIAYVEYIFPETVPGEDASSTTVTNDRIANLVTLAADQDTDDSFVAGTLTYTLTTAEGGASPDFDLEEDSENTYIRVKRDTTASAFDFEGATATWNLLLSVADDENASPEPIGVILSLSNVNEPPSLVEVRGVASETDDGGRRLTLDDVAVMETVCVLESYDIGGLAYLPISNGDEVAIIKTFDQDDGQETYLSITNEVPFVTSSGQPCDPPTDGCTEFVLTLSGSLDFETTSSYEVAVEISDGQKKSSDTFSVNVLDCNEKPEIIKIPTDYRYITENTDSVVSGPPISVADADTSDTFEYEIVPGGTGAFVFAIDNNGQLSTIGGETLDYEGAHSYTISVRVTDIPESTSTSNGDPAASEIVSFEIFVVDVNEAPAFSDFGDIEMSLTESTSGGDIIGYLNATCCDPDMNNPDFQEYLRYTITSHDYAATPCVNPEDGTATNERGVSCCLTDEVFEVVYQTGDDSDSIGLVKVKDEFEKPMEDMGGCLMQMKVEVEDARGLKSPETIVFFNISGTNQAPVIDDQAFGDTEDFKIYENPLSDGAVVLPGGMIQRSDPDAGQQTYLRIHNQMQEWDGLGFKERFRMNNETGEITVTQYGWGNALNFEVHPVWEITVVVSDNINDYMALFDYATITLHLSDVNELPTIWSIPRLEIGELALEDDDSADIAVSGDIIGYDEDAADVAGLVWSIEVEDPDDFPFYITTINNGDETQQSGRFFLKKDAKLDHESIPMFSCTVVVTDNAGLVAKEYVELHILDENETPVWSVDPPFRFDLVENADGVFVGSTAVTDPEGDAIIYTITPTMDEHVGLFEIRNNGEIWTAADSKFNFEDTTAYGLTVNIRESGRVPAFEFSETVVVNIVDINDMRVDAVSPQNLRTAGEETVAFSGKEFGPLEPGIDVDIEAIYYGSDDIIYVASNCRFASPGSVEPYEKRDNTQILCDTVGGVGRNHEWNITVTAANTVPWTVMASIERELQTSYDPPLVYTVENAANMPTSGGALVTLTGINFGPLFKECGAGPVCENYPLIPGTSSYACEDFCKLDGLDDVERSCSLPKGTACDRSPELYISDAVEVYYGPSEDDDQKYECTDAKVIEAGVKVTCYSAEGVGSGFWWKVKVGSKDPNAGSSKLTDQTSQYSVPSFDYPESSYQPPSLNQAKADLLPNNADADSGDMFFFGTNFGIDGSEITMTYGGDDAAKYAARACTMIEPHRSFKCGSVPGVGQHLNVKMGLAGLESDVTPTNITYVAPVIVQPEGMDTAVTGQGALDAKTSGGQDINIYGENFGPAGDSYPPAMFYGPLGSLGYNATDCYVSNSYNKITCTSVAGTGFGHSARVEVGGQDSEVYDAEIAYARPSVHYFEPKWEKKVPIDEGGKTPGNEWIIIHGENFGLASQNNIDRISYGPNGVEYRPCLGPHHEHCSCDVVVDHTEILCNTTEGSGKQHRWIVKIDGQNSTVSTTSYDRPSVESITGAGAVDALADGGQEVVIRGKNFGPSQEKLQTVTYGPSGQEFTAVDCERIDHYEIRCSTSPGLGTDLKWLVKVDGQLSDLSEVTTNYEQPHITSVLESVGETKGGSEHRITGTNLGVNVPNSFIELHFDGEAIDLAEGITRAIFGSASGYLAGRNEEDGTDYLDFFLPEMVKLHQAKKLDLKVGHVIFNVMQSSNELDFTYNSPDILTIENIEGEPIMNQATTDLVIRGDNFGTNEIANLYVNGVPQAYSADPDVEGISEWTHEKITAKYLGTTGMVYVRVGEISSNLMPFNKSSPELLRQDPYLPYEGGYRTIGETDEEVPETNLTLAGCHFQSFASSLEITIGGVDCPIYPASLVQIPSVEGFCEGEGNKLRQVTCKVPEGTGEDNEIILKRGGNPNFTGNGTISLKYLPPRVDVYAPTEVETKGGSVLVTGDNFGDDISLVTVHMGWRQLEIDADSFSHTSMRVTVPPGEGTAKDIVVTVDGQVFVTTKDDDGVVRYFYPKIFTVEPDLLDTTGGQVELTGEYFGREGKASVSLVTEDEEALPYIVAVVEGTHDDMTINVGPGQGISQVAVNVSGNVAYSDLSYRPPSIDEPAGGAFVVPTNGGEQVLIEGLNFGIGSDYKLEIRQKAQYEGAESIYDEEPGANSKHFPMRFFGEPDIVEITHTRLTMVSPAGQNERDDDLELVLRVAGQESNVIPFNFGRPHVVNMTMCFSDPLTLVYEDACTAVDIEGNLHPLYSNCDPYDGANDGCGLNTNGGYTLALFGDNFGDPEAGIQSVYFGETELEHKDNNPAGLEVVSEVHYVSHNEIHIKVPAGVGMNIPIVVKVGDRASDAVEFSYDPPFVEQMNPDRPDATGDIITIEGVNFGPTLELAGNIQILIGQSMYDEFGDNYTDWLNCPGPSFGDGLDFPIWQQKGTARPYLWCQLPEMTVGQKHMIVSVAGRNVTIDKTQTDLSPKCVATYYGQQEDSIHWGPILDMCGDECRMASWKCMDSWDPLSRNHSDPECADVKHCEFLIDLQGDIKNCTVLTRQDEYCSPCPGGASCDVNSQFDEEPVSMEGYWRFDRVSNEFTCGEDFERRQHRPTCYEVVPCNPDTACLGENTCSYGYTGEKCDFCCDMMHRYITNEFGTKILNPECYDEEGEQIKYFRQYGECAPCPSNPWMIVAILVGGATFGGTIAYIMKKNRVSLGIFSIAVDYLQILALLSATKTPWPQVILDLYTWLSAFNFNINITAPECAFELAYEDKWRMILIMPGFLFIGVFVFNNVMILVNKTILNKHGKEIYAHTHKAYGIAVTVMYYIYLSLSMNALEIFNCSTVELEDPLTGEIVSDGKMYMKETNWVCYESGSLQVTLIPYAIAGLSVYSLGYPLFCAWILLDKKRAKLAREDQILRANDMGFTKKDNPHCWEFRQRYGKLYYYFKPNKWYWVLVVLFRKFAIATISLMFRANATFQMCMIVLAIFCSSVFQVKNQPYMSMAERDDVLKEHKEALEEFTKEIERRRGASAGSKNKRKFQLGDASAFEVVDHVADYFWNYNTVEIILLGSSILVNLFGIMFESAYLKTNSPAYETLANITLATICVSLIYVFLVVWSEIVVAIFPNLNCTFIGKILQGKNPRGKSEDITRTDDDLGGMELKNLEFSNNPMFAKGMDGGDGGGDQMSDREMVKQFKNHPEYIKMASTIDDLNQKLRDTEKRAAELGGEAKGARFKMLVHKSKKDFDFDE</sequence>
<feature type="domain" description="Cadherin" evidence="7">
    <location>
        <begin position="1129"/>
        <end position="1248"/>
    </location>
</feature>
<protein>
    <recommendedName>
        <fullName evidence="7">Cadherin domain-containing protein</fullName>
    </recommendedName>
</protein>
<dbReference type="PRINTS" id="PR00205">
    <property type="entry name" value="CADHERIN"/>
</dbReference>
<feature type="transmembrane region" description="Helical" evidence="6">
    <location>
        <begin position="3105"/>
        <end position="3125"/>
    </location>
</feature>
<evidence type="ECO:0000313" key="8">
    <source>
        <dbReference type="EMBL" id="GMI54814.1"/>
    </source>
</evidence>
<feature type="transmembrane region" description="Helical" evidence="6">
    <location>
        <begin position="3297"/>
        <end position="3320"/>
    </location>
</feature>
<dbReference type="InterPro" id="IPR002126">
    <property type="entry name" value="Cadherin-like_dom"/>
</dbReference>
<keyword evidence="4 6" id="KW-0472">Membrane</keyword>
<feature type="transmembrane region" description="Helical" evidence="6">
    <location>
        <begin position="3368"/>
        <end position="3387"/>
    </location>
</feature>
<dbReference type="Gene3D" id="2.60.40.10">
    <property type="entry name" value="Immunoglobulins"/>
    <property type="match status" value="2"/>
</dbReference>
<evidence type="ECO:0000259" key="7">
    <source>
        <dbReference type="PROSITE" id="PS50268"/>
    </source>
</evidence>
<comment type="caution">
    <text evidence="8">The sequence shown here is derived from an EMBL/GenBank/DDBJ whole genome shotgun (WGS) entry which is preliminary data.</text>
</comment>
<dbReference type="InterPro" id="IPR015919">
    <property type="entry name" value="Cadherin-like_sf"/>
</dbReference>
<feature type="domain" description="Cadherin" evidence="7">
    <location>
        <begin position="1005"/>
        <end position="1130"/>
    </location>
</feature>
<evidence type="ECO:0000313" key="9">
    <source>
        <dbReference type="Proteomes" id="UP001165060"/>
    </source>
</evidence>
<dbReference type="InterPro" id="IPR039808">
    <property type="entry name" value="Cadherin"/>
</dbReference>
<feature type="transmembrane region" description="Helical" evidence="6">
    <location>
        <begin position="3226"/>
        <end position="3245"/>
    </location>
</feature>
<feature type="coiled-coil region" evidence="5">
    <location>
        <begin position="3419"/>
        <end position="3446"/>
    </location>
</feature>
<organism evidence="8 9">
    <name type="scientific">Tetraparma gracilis</name>
    <dbReference type="NCBI Taxonomy" id="2962635"/>
    <lineage>
        <taxon>Eukaryota</taxon>
        <taxon>Sar</taxon>
        <taxon>Stramenopiles</taxon>
        <taxon>Ochrophyta</taxon>
        <taxon>Bolidophyceae</taxon>
        <taxon>Parmales</taxon>
        <taxon>Triparmaceae</taxon>
        <taxon>Tetraparma</taxon>
    </lineage>
</organism>